<keyword evidence="2" id="KW-0805">Transcription regulation</keyword>
<dbReference type="RefSeq" id="WP_285576055.1">
    <property type="nucleotide sequence ID" value="NZ_BSDE01000005.1"/>
</dbReference>
<feature type="domain" description="RNA polymerase sigma-70 region 2" evidence="6">
    <location>
        <begin position="12"/>
        <end position="77"/>
    </location>
</feature>
<evidence type="ECO:0000313" key="8">
    <source>
        <dbReference type="EMBL" id="GLH74122.1"/>
    </source>
</evidence>
<dbReference type="PANTHER" id="PTHR43133">
    <property type="entry name" value="RNA POLYMERASE ECF-TYPE SIGMA FACTO"/>
    <property type="match status" value="1"/>
</dbReference>
<dbReference type="Pfam" id="PF04542">
    <property type="entry name" value="Sigma70_r2"/>
    <property type="match status" value="1"/>
</dbReference>
<evidence type="ECO:0000259" key="7">
    <source>
        <dbReference type="Pfam" id="PF08281"/>
    </source>
</evidence>
<dbReference type="InterPro" id="IPR013325">
    <property type="entry name" value="RNA_pol_sigma_r2"/>
</dbReference>
<evidence type="ECO:0000313" key="9">
    <source>
        <dbReference type="Proteomes" id="UP001165069"/>
    </source>
</evidence>
<sequence length="185" mass="21696">MSKHEREITEIVTREQGKLKNFIRKWVVDESDAEDVLQDVFFELVEAQNLMTPIRQVGAWMYQVARNRMTDLFRKRRAEALRHTPVQTSPEEEALSWEDWLPSDEEGPEAAYARHILLEELDAALEALPPEQREVFIAHELEGRSFKELAEATGIPMNTLLSRKHYAVRALRKHLKTIYEEYVHV</sequence>
<dbReference type="InterPro" id="IPR014284">
    <property type="entry name" value="RNA_pol_sigma-70_dom"/>
</dbReference>
<protein>
    <submittedName>
        <fullName evidence="8">RNA polymerase subunit sigma-24</fullName>
    </submittedName>
</protein>
<evidence type="ECO:0000256" key="5">
    <source>
        <dbReference type="ARBA" id="ARBA00023163"/>
    </source>
</evidence>
<dbReference type="SUPFAM" id="SSF88946">
    <property type="entry name" value="Sigma2 domain of RNA polymerase sigma factors"/>
    <property type="match status" value="1"/>
</dbReference>
<dbReference type="SUPFAM" id="SSF88659">
    <property type="entry name" value="Sigma3 and sigma4 domains of RNA polymerase sigma factors"/>
    <property type="match status" value="1"/>
</dbReference>
<evidence type="ECO:0000256" key="3">
    <source>
        <dbReference type="ARBA" id="ARBA00023082"/>
    </source>
</evidence>
<dbReference type="InterPro" id="IPR013249">
    <property type="entry name" value="RNA_pol_sigma70_r4_t2"/>
</dbReference>
<dbReference type="Gene3D" id="1.10.10.10">
    <property type="entry name" value="Winged helix-like DNA-binding domain superfamily/Winged helix DNA-binding domain"/>
    <property type="match status" value="1"/>
</dbReference>
<keyword evidence="4" id="KW-0238">DNA-binding</keyword>
<organism evidence="8 9">
    <name type="scientific">Geothrix limicola</name>
    <dbReference type="NCBI Taxonomy" id="2927978"/>
    <lineage>
        <taxon>Bacteria</taxon>
        <taxon>Pseudomonadati</taxon>
        <taxon>Acidobacteriota</taxon>
        <taxon>Holophagae</taxon>
        <taxon>Holophagales</taxon>
        <taxon>Holophagaceae</taxon>
        <taxon>Geothrix</taxon>
    </lineage>
</organism>
<evidence type="ECO:0000256" key="2">
    <source>
        <dbReference type="ARBA" id="ARBA00023015"/>
    </source>
</evidence>
<dbReference type="PANTHER" id="PTHR43133:SF8">
    <property type="entry name" value="RNA POLYMERASE SIGMA FACTOR HI_1459-RELATED"/>
    <property type="match status" value="1"/>
</dbReference>
<dbReference type="CDD" id="cd06171">
    <property type="entry name" value="Sigma70_r4"/>
    <property type="match status" value="1"/>
</dbReference>
<comment type="similarity">
    <text evidence="1">Belongs to the sigma-70 factor family. ECF subfamily.</text>
</comment>
<dbReference type="InterPro" id="IPR007627">
    <property type="entry name" value="RNA_pol_sigma70_r2"/>
</dbReference>
<dbReference type="InterPro" id="IPR036388">
    <property type="entry name" value="WH-like_DNA-bd_sf"/>
</dbReference>
<dbReference type="InterPro" id="IPR013324">
    <property type="entry name" value="RNA_pol_sigma_r3/r4-like"/>
</dbReference>
<proteinExistence type="inferred from homology"/>
<dbReference type="Pfam" id="PF08281">
    <property type="entry name" value="Sigma70_r4_2"/>
    <property type="match status" value="1"/>
</dbReference>
<evidence type="ECO:0000259" key="6">
    <source>
        <dbReference type="Pfam" id="PF04542"/>
    </source>
</evidence>
<reference evidence="8 9" key="1">
    <citation type="journal article" date="2023" name="Antonie Van Leeuwenhoek">
        <title>Mesoterricola silvestris gen. nov., sp. nov., Mesoterricola sediminis sp. nov., Geothrix oryzae sp. nov., Geothrix edaphica sp. nov., Geothrix rubra sp. nov., and Geothrix limicola sp. nov., six novel members of Acidobacteriota isolated from soils.</title>
        <authorList>
            <person name="Itoh H."/>
            <person name="Sugisawa Y."/>
            <person name="Mise K."/>
            <person name="Xu Z."/>
            <person name="Kuniyasu M."/>
            <person name="Ushijima N."/>
            <person name="Kawano K."/>
            <person name="Kobayashi E."/>
            <person name="Shiratori Y."/>
            <person name="Masuda Y."/>
            <person name="Senoo K."/>
        </authorList>
    </citation>
    <scope>NUCLEOTIDE SEQUENCE [LARGE SCALE GENOMIC DNA]</scope>
    <source>
        <strain evidence="8 9">Red804</strain>
    </source>
</reference>
<comment type="caution">
    <text evidence="8">The sequence shown here is derived from an EMBL/GenBank/DDBJ whole genome shotgun (WGS) entry which is preliminary data.</text>
</comment>
<evidence type="ECO:0000256" key="4">
    <source>
        <dbReference type="ARBA" id="ARBA00023125"/>
    </source>
</evidence>
<keyword evidence="9" id="KW-1185">Reference proteome</keyword>
<dbReference type="EMBL" id="BSDE01000005">
    <property type="protein sequence ID" value="GLH74122.1"/>
    <property type="molecule type" value="Genomic_DNA"/>
</dbReference>
<evidence type="ECO:0000256" key="1">
    <source>
        <dbReference type="ARBA" id="ARBA00010641"/>
    </source>
</evidence>
<keyword evidence="5" id="KW-0804">Transcription</keyword>
<dbReference type="Proteomes" id="UP001165069">
    <property type="component" value="Unassembled WGS sequence"/>
</dbReference>
<accession>A0ABQ5QGZ4</accession>
<gene>
    <name evidence="8" type="ORF">GETHLI_26240</name>
</gene>
<dbReference type="NCBIfam" id="TIGR02937">
    <property type="entry name" value="sigma70-ECF"/>
    <property type="match status" value="1"/>
</dbReference>
<dbReference type="InterPro" id="IPR039425">
    <property type="entry name" value="RNA_pol_sigma-70-like"/>
</dbReference>
<name>A0ABQ5QGZ4_9BACT</name>
<dbReference type="Gene3D" id="1.10.1740.10">
    <property type="match status" value="1"/>
</dbReference>
<keyword evidence="3" id="KW-0731">Sigma factor</keyword>
<feature type="domain" description="RNA polymerase sigma factor 70 region 4 type 2" evidence="7">
    <location>
        <begin position="119"/>
        <end position="170"/>
    </location>
</feature>